<protein>
    <submittedName>
        <fullName evidence="2">WAG22 antigen-like</fullName>
    </submittedName>
</protein>
<dbReference type="PANTHER" id="PTHR34463:SF12">
    <property type="entry name" value="GLYCINE-RICH PROTEIN"/>
    <property type="match status" value="1"/>
</dbReference>
<sequence>MAKLYVMFVLSLVLVHATARNIPTETKGTNPNSKTLTHVENTHNVAVPGAAGVDDQKNFVTFGGMGGCAGIGGVAGVLPVLPVLGGVGGVGGAGGGIGGLGGIGKVGGGVGGAAGAGGILP</sequence>
<evidence type="ECO:0000313" key="2">
    <source>
        <dbReference type="EMBL" id="KAL2506481.1"/>
    </source>
</evidence>
<evidence type="ECO:0000313" key="3">
    <source>
        <dbReference type="Proteomes" id="UP001604336"/>
    </source>
</evidence>
<proteinExistence type="predicted"/>
<keyword evidence="3" id="KW-1185">Reference proteome</keyword>
<dbReference type="PANTHER" id="PTHR34463">
    <property type="entry name" value="GLYCINE-RICH PROTEIN"/>
    <property type="match status" value="1"/>
</dbReference>
<keyword evidence="1" id="KW-0732">Signal</keyword>
<gene>
    <name evidence="2" type="ORF">Adt_22102</name>
</gene>
<organism evidence="2 3">
    <name type="scientific">Abeliophyllum distichum</name>
    <dbReference type="NCBI Taxonomy" id="126358"/>
    <lineage>
        <taxon>Eukaryota</taxon>
        <taxon>Viridiplantae</taxon>
        <taxon>Streptophyta</taxon>
        <taxon>Embryophyta</taxon>
        <taxon>Tracheophyta</taxon>
        <taxon>Spermatophyta</taxon>
        <taxon>Magnoliopsida</taxon>
        <taxon>eudicotyledons</taxon>
        <taxon>Gunneridae</taxon>
        <taxon>Pentapetalae</taxon>
        <taxon>asterids</taxon>
        <taxon>lamiids</taxon>
        <taxon>Lamiales</taxon>
        <taxon>Oleaceae</taxon>
        <taxon>Forsythieae</taxon>
        <taxon>Abeliophyllum</taxon>
    </lineage>
</organism>
<comment type="caution">
    <text evidence="2">The sequence shown here is derived from an EMBL/GenBank/DDBJ whole genome shotgun (WGS) entry which is preliminary data.</text>
</comment>
<reference evidence="3" key="1">
    <citation type="submission" date="2024-07" db="EMBL/GenBank/DDBJ databases">
        <title>Two chromosome-level genome assemblies of Korean endemic species Abeliophyllum distichum and Forsythia ovata (Oleaceae).</title>
        <authorList>
            <person name="Jang H."/>
        </authorList>
    </citation>
    <scope>NUCLEOTIDE SEQUENCE [LARGE SCALE GENOMIC DNA]</scope>
</reference>
<dbReference type="EMBL" id="JBFOLK010000006">
    <property type="protein sequence ID" value="KAL2506481.1"/>
    <property type="molecule type" value="Genomic_DNA"/>
</dbReference>
<feature type="signal peptide" evidence="1">
    <location>
        <begin position="1"/>
        <end position="19"/>
    </location>
</feature>
<dbReference type="AlphaFoldDB" id="A0ABD1T1A0"/>
<feature type="chain" id="PRO_5044764688" evidence="1">
    <location>
        <begin position="20"/>
        <end position="121"/>
    </location>
</feature>
<dbReference type="Proteomes" id="UP001604336">
    <property type="component" value="Unassembled WGS sequence"/>
</dbReference>
<accession>A0ABD1T1A0</accession>
<evidence type="ECO:0000256" key="1">
    <source>
        <dbReference type="SAM" id="SignalP"/>
    </source>
</evidence>
<name>A0ABD1T1A0_9LAMI</name>